<dbReference type="AlphaFoldDB" id="A0A939NTE9"/>
<reference evidence="1" key="1">
    <citation type="submission" date="2021-03" db="EMBL/GenBank/DDBJ databases">
        <title>Molecular epidemiology and mechanisms of colistin and carbapenem resistance in Enterobacteriaceae from clinical isolates, the environment and porcine samples in Pretoria, South Africa.</title>
        <authorList>
            <person name="Bogoshi D."/>
            <person name="Mbelle N.M."/>
            <person name="Naidoo V."/>
            <person name="Osei Sekyere J."/>
        </authorList>
    </citation>
    <scope>NUCLEOTIDE SEQUENCE</scope>
    <source>
        <strain evidence="1">C080</strain>
    </source>
</reference>
<gene>
    <name evidence="1" type="ORF">J4732_20895</name>
</gene>
<proteinExistence type="predicted"/>
<dbReference type="EMBL" id="JAGETR010000206">
    <property type="protein sequence ID" value="MBO2007324.1"/>
    <property type="molecule type" value="Genomic_DNA"/>
</dbReference>
<accession>A0A939NTE9</accession>
<comment type="caution">
    <text evidence="1">The sequence shown here is derived from an EMBL/GenBank/DDBJ whole genome shotgun (WGS) entry which is preliminary data.</text>
</comment>
<protein>
    <submittedName>
        <fullName evidence="1">Uncharacterized protein</fullName>
    </submittedName>
</protein>
<name>A0A939NTE9_SERMA</name>
<organism evidence="1">
    <name type="scientific">Serratia marcescens</name>
    <dbReference type="NCBI Taxonomy" id="615"/>
    <lineage>
        <taxon>Bacteria</taxon>
        <taxon>Pseudomonadati</taxon>
        <taxon>Pseudomonadota</taxon>
        <taxon>Gammaproteobacteria</taxon>
        <taxon>Enterobacterales</taxon>
        <taxon>Yersiniaceae</taxon>
        <taxon>Serratia</taxon>
    </lineage>
</organism>
<evidence type="ECO:0000313" key="1">
    <source>
        <dbReference type="EMBL" id="MBO2007324.1"/>
    </source>
</evidence>
<sequence>MAGLPTNSNSNALQQLYRLFEGRGGERSPHALAHWQCAAPRLADAQA</sequence>